<dbReference type="RefSeq" id="WP_123521090.1">
    <property type="nucleotide sequence ID" value="NZ_JBHLWF010000084.1"/>
</dbReference>
<gene>
    <name evidence="2" type="ORF">EDC25_1143</name>
</gene>
<keyword evidence="3" id="KW-1185">Reference proteome</keyword>
<feature type="transmembrane region" description="Helical" evidence="1">
    <location>
        <begin position="20"/>
        <end position="40"/>
    </location>
</feature>
<sequence>MNTLRTYVDGVIAQTPPAFWWLMGGILALLVVASVIGATLASRRPGNAVIDNLNARIAAWWWMVAVLTVCFLLGPTATIVVFAVTSFLALREFLSLTPTRRGDHWVLVLCFYVAIPLQFWLIHSDWYGLFAILIPVYAFVLLPAVAALAGDTDQFLERATKVQWGLMLTVYCISHAPALLMLDIPGFEGRNLLLLLYLLLVVQISDVLQYVAGKLFGRHKLAPSVSPSKTVEGLVLGGAAAVGIGAALWWATPFTPLHAAGLSLVIVLAGFLGGLALSAVKRSLGAKDWGAMIEGHGGMLDRMDSVCFAAPLFFHLVRYAYT</sequence>
<accession>A0A4R3LBN8</accession>
<keyword evidence="2" id="KW-0548">Nucleotidyltransferase</keyword>
<keyword evidence="2" id="KW-0808">Transferase</keyword>
<organism evidence="2 3">
    <name type="scientific">Pseudofulvimonas gallinarii</name>
    <dbReference type="NCBI Taxonomy" id="634155"/>
    <lineage>
        <taxon>Bacteria</taxon>
        <taxon>Pseudomonadati</taxon>
        <taxon>Pseudomonadota</taxon>
        <taxon>Gammaproteobacteria</taxon>
        <taxon>Lysobacterales</taxon>
        <taxon>Rhodanobacteraceae</taxon>
        <taxon>Pseudofulvimonas</taxon>
    </lineage>
</organism>
<evidence type="ECO:0000313" key="3">
    <source>
        <dbReference type="Proteomes" id="UP000294599"/>
    </source>
</evidence>
<keyword evidence="1" id="KW-0472">Membrane</keyword>
<dbReference type="GO" id="GO:0005886">
    <property type="term" value="C:plasma membrane"/>
    <property type="evidence" value="ECO:0007669"/>
    <property type="project" value="TreeGrafter"/>
</dbReference>
<comment type="caution">
    <text evidence="2">The sequence shown here is derived from an EMBL/GenBank/DDBJ whole genome shotgun (WGS) entry which is preliminary data.</text>
</comment>
<dbReference type="GO" id="GO:0016779">
    <property type="term" value="F:nucleotidyltransferase activity"/>
    <property type="evidence" value="ECO:0007669"/>
    <property type="project" value="UniProtKB-KW"/>
</dbReference>
<reference evidence="2 3" key="1">
    <citation type="submission" date="2019-03" db="EMBL/GenBank/DDBJ databases">
        <title>Genomic Encyclopedia of Type Strains, Phase IV (KMG-IV): sequencing the most valuable type-strain genomes for metagenomic binning, comparative biology and taxonomic classification.</title>
        <authorList>
            <person name="Goeker M."/>
        </authorList>
    </citation>
    <scope>NUCLEOTIDE SEQUENCE [LARGE SCALE GENOMIC DNA]</scope>
    <source>
        <strain evidence="2 3">DSM 21944</strain>
    </source>
</reference>
<evidence type="ECO:0000313" key="2">
    <source>
        <dbReference type="EMBL" id="TCS97152.1"/>
    </source>
</evidence>
<keyword evidence="1" id="KW-1133">Transmembrane helix</keyword>
<feature type="transmembrane region" description="Helical" evidence="1">
    <location>
        <begin position="162"/>
        <end position="182"/>
    </location>
</feature>
<dbReference type="GO" id="GO:0009273">
    <property type="term" value="P:peptidoglycan-based cell wall biogenesis"/>
    <property type="evidence" value="ECO:0007669"/>
    <property type="project" value="TreeGrafter"/>
</dbReference>
<feature type="transmembrane region" description="Helical" evidence="1">
    <location>
        <begin position="257"/>
        <end position="277"/>
    </location>
</feature>
<protein>
    <submittedName>
        <fullName evidence="2">Phosphatidate cytidylyltransferase</fullName>
    </submittedName>
</protein>
<dbReference type="Pfam" id="PF01148">
    <property type="entry name" value="CTP_transf_1"/>
    <property type="match status" value="1"/>
</dbReference>
<name>A0A4R3LBN8_9GAMM</name>
<dbReference type="OrthoDB" id="9799199at2"/>
<keyword evidence="1" id="KW-0812">Transmembrane</keyword>
<feature type="transmembrane region" description="Helical" evidence="1">
    <location>
        <begin position="233"/>
        <end position="251"/>
    </location>
</feature>
<dbReference type="AlphaFoldDB" id="A0A4R3LBN8"/>
<evidence type="ECO:0000256" key="1">
    <source>
        <dbReference type="SAM" id="Phobius"/>
    </source>
</evidence>
<dbReference type="EMBL" id="SMAF01000014">
    <property type="protein sequence ID" value="TCS97152.1"/>
    <property type="molecule type" value="Genomic_DNA"/>
</dbReference>
<dbReference type="PANTHER" id="PTHR43535:SF1">
    <property type="entry name" value="PHOSPHATIDATE CYTIDYLYLTRANSFERASE"/>
    <property type="match status" value="1"/>
</dbReference>
<feature type="transmembrane region" description="Helical" evidence="1">
    <location>
        <begin position="127"/>
        <end position="150"/>
    </location>
</feature>
<proteinExistence type="predicted"/>
<feature type="transmembrane region" description="Helical" evidence="1">
    <location>
        <begin position="60"/>
        <end position="90"/>
    </location>
</feature>
<dbReference type="PANTHER" id="PTHR43535">
    <property type="entry name" value="PHOSPHATIDATE CYTIDYLYLTRANSFERASE"/>
    <property type="match status" value="1"/>
</dbReference>
<feature type="transmembrane region" description="Helical" evidence="1">
    <location>
        <begin position="194"/>
        <end position="212"/>
    </location>
</feature>
<dbReference type="Proteomes" id="UP000294599">
    <property type="component" value="Unassembled WGS sequence"/>
</dbReference>
<feature type="transmembrane region" description="Helical" evidence="1">
    <location>
        <begin position="102"/>
        <end position="121"/>
    </location>
</feature>